<dbReference type="EMBL" id="JAQFWQ010000056">
    <property type="protein sequence ID" value="MDA2812671.1"/>
    <property type="molecule type" value="Genomic_DNA"/>
</dbReference>
<feature type="region of interest" description="Disordered" evidence="1">
    <location>
        <begin position="115"/>
        <end position="138"/>
    </location>
</feature>
<dbReference type="RefSeq" id="WP_270687305.1">
    <property type="nucleotide sequence ID" value="NZ_JAQFWQ010000056.1"/>
</dbReference>
<comment type="caution">
    <text evidence="4">The sequence shown here is derived from an EMBL/GenBank/DDBJ whole genome shotgun (WGS) entry which is preliminary data.</text>
</comment>
<evidence type="ECO:0000256" key="3">
    <source>
        <dbReference type="SAM" id="SignalP"/>
    </source>
</evidence>
<feature type="chain" id="PRO_5046311770" description="Lipoprotein" evidence="3">
    <location>
        <begin position="30"/>
        <end position="179"/>
    </location>
</feature>
<reference evidence="4 5" key="1">
    <citation type="submission" date="2023-01" db="EMBL/GenBank/DDBJ databases">
        <title>Draft genome sequence of Nocardiopsis sp. RSe5-2 isolated from halophytes.</title>
        <authorList>
            <person name="Duangmal K."/>
            <person name="Chantavorakit T."/>
        </authorList>
    </citation>
    <scope>NUCLEOTIDE SEQUENCE [LARGE SCALE GENOMIC DNA]</scope>
    <source>
        <strain evidence="4 5">RSe5-2</strain>
    </source>
</reference>
<evidence type="ECO:0000313" key="5">
    <source>
        <dbReference type="Proteomes" id="UP001527866"/>
    </source>
</evidence>
<keyword evidence="3" id="KW-0732">Signal</keyword>
<feature type="signal peptide" evidence="3">
    <location>
        <begin position="1"/>
        <end position="29"/>
    </location>
</feature>
<keyword evidence="2" id="KW-0472">Membrane</keyword>
<dbReference type="Proteomes" id="UP001527866">
    <property type="component" value="Unassembled WGS sequence"/>
</dbReference>
<evidence type="ECO:0008006" key="6">
    <source>
        <dbReference type="Google" id="ProtNLM"/>
    </source>
</evidence>
<evidence type="ECO:0000313" key="4">
    <source>
        <dbReference type="EMBL" id="MDA2812671.1"/>
    </source>
</evidence>
<protein>
    <recommendedName>
        <fullName evidence="6">Lipoprotein</fullName>
    </recommendedName>
</protein>
<keyword evidence="2" id="KW-1133">Transmembrane helix</keyword>
<gene>
    <name evidence="4" type="ORF">O4J56_18650</name>
</gene>
<keyword evidence="5" id="KW-1185">Reference proteome</keyword>
<feature type="transmembrane region" description="Helical" evidence="2">
    <location>
        <begin position="153"/>
        <end position="170"/>
    </location>
</feature>
<proteinExistence type="predicted"/>
<sequence>MKTLTTAGPAAALLAAGALALGAPSPAAAGEEVVVFPASAAPGDGVTVKSSCEGPAERLEFTSGAFAEPAEAPLVNTFGSTTATVRGDAGPGSYTVTGTCTGGSATGRETVEGTVTVTDGPAPTPSGAPQTGGGGTADRSIAMSAADAARGPVGAALGVLAALALLGAVAHHRLRRNAG</sequence>
<evidence type="ECO:0000256" key="1">
    <source>
        <dbReference type="SAM" id="MobiDB-lite"/>
    </source>
</evidence>
<organism evidence="4 5">
    <name type="scientific">Nocardiopsis endophytica</name>
    <dbReference type="NCBI Taxonomy" id="3018445"/>
    <lineage>
        <taxon>Bacteria</taxon>
        <taxon>Bacillati</taxon>
        <taxon>Actinomycetota</taxon>
        <taxon>Actinomycetes</taxon>
        <taxon>Streptosporangiales</taxon>
        <taxon>Nocardiopsidaceae</taxon>
        <taxon>Nocardiopsis</taxon>
    </lineage>
</organism>
<accession>A0ABT4U6W3</accession>
<keyword evidence="2" id="KW-0812">Transmembrane</keyword>
<name>A0ABT4U6W3_9ACTN</name>
<evidence type="ECO:0000256" key="2">
    <source>
        <dbReference type="SAM" id="Phobius"/>
    </source>
</evidence>